<gene>
    <name evidence="11" type="primary">malQ</name>
    <name evidence="11" type="ORF">MAA8898_00551</name>
</gene>
<evidence type="ECO:0000256" key="10">
    <source>
        <dbReference type="RuleBase" id="RU361207"/>
    </source>
</evidence>
<evidence type="ECO:0000256" key="9">
    <source>
        <dbReference type="ARBA" id="ARBA00031501"/>
    </source>
</evidence>
<sequence>MSAADDQLRQLAGAYGVHLGFHDLKGQEHPASPDTLRALLRGMGVDAATAAAVRDALEATTARKADSPLPPELIACAGSRIALPLATPCRWSVLDEAGQEIAAGRAEDDLSIAPLPPGYFTLQARGQDWQAATLILSTPARAPSMTDLTGRARGWGVCGALYGLRSARNGGLGSYADLPALLSALGGAGAQFFGLNPIHALGWAAEEMTSPYSPTHRGYFATDHIAPAAGLGPTPADELIDYTAFRRRQRAALRADYAGFSLAPQSEQRAFKAFRATGGAALDTFAQFEALSARHGEDFRSWPAALRRPGPEAARAAAEDLGFHQWLQWRAETQIDAAQAAALQSGMDFGLYLDLAVGARPGGAEAWMHRDTIAEGVTIGAPPDHLSPEGQSWNLAAHAPARLRAAHYGPLRAMLRKLMAKAGILRIDHALGLLRSFWIPDDGSPGGYVSQPFDSLLAVIAIEADRARCLVVGEDLGLVPDGFRDKLNGAGLLSYAVWQYENAQDGTLLPPEALRPFALACFGTHDTPTLQGFWYGQDIAWWQRVGWLSGGAAKARHDERSRQRAGLRAQCALPPNAPADRITDALHARLATAPSALVALQLDDIIGVVEAQNLPGTVNEHPNWRRRLPVDVAALHTAPALRRLPDIMPADRTRGPDQKGPTP</sequence>
<comment type="catalytic activity">
    <reaction evidence="1 10">
        <text>Transfers a segment of a (1-&gt;4)-alpha-D-glucan to a new position in an acceptor, which may be glucose or a (1-&gt;4)-alpha-D-glucan.</text>
        <dbReference type="EC" id="2.4.1.25"/>
    </reaction>
</comment>
<reference evidence="11 12" key="1">
    <citation type="submission" date="2017-05" db="EMBL/GenBank/DDBJ databases">
        <authorList>
            <person name="Song R."/>
            <person name="Chenine A.L."/>
            <person name="Ruprecht R.M."/>
        </authorList>
    </citation>
    <scope>NUCLEOTIDE SEQUENCE [LARGE SCALE GENOMIC DNA]</scope>
    <source>
        <strain evidence="11 12">CECT 8898</strain>
    </source>
</reference>
<evidence type="ECO:0000256" key="3">
    <source>
        <dbReference type="ARBA" id="ARBA00012560"/>
    </source>
</evidence>
<dbReference type="EC" id="2.4.1.25" evidence="3 10"/>
<dbReference type="InterPro" id="IPR003385">
    <property type="entry name" value="Glyco_hydro_77"/>
</dbReference>
<dbReference type="AlphaFoldDB" id="A0A238JTA5"/>
<proteinExistence type="inferred from homology"/>
<protein>
    <recommendedName>
        <fullName evidence="4 10">4-alpha-glucanotransferase</fullName>
        <ecNumber evidence="3 10">2.4.1.25</ecNumber>
    </recommendedName>
    <alternativeName>
        <fullName evidence="8 10">Amylomaltase</fullName>
    </alternativeName>
    <alternativeName>
        <fullName evidence="9 10">Disproportionating enzyme</fullName>
    </alternativeName>
</protein>
<keyword evidence="6 10" id="KW-0808">Transferase</keyword>
<evidence type="ECO:0000313" key="12">
    <source>
        <dbReference type="Proteomes" id="UP000207598"/>
    </source>
</evidence>
<evidence type="ECO:0000256" key="4">
    <source>
        <dbReference type="ARBA" id="ARBA00020295"/>
    </source>
</evidence>
<dbReference type="Gene3D" id="3.20.20.80">
    <property type="entry name" value="Glycosidases"/>
    <property type="match status" value="1"/>
</dbReference>
<dbReference type="SUPFAM" id="SSF51445">
    <property type="entry name" value="(Trans)glycosidases"/>
    <property type="match status" value="1"/>
</dbReference>
<name>A0A238JTA5_9RHOB</name>
<dbReference type="GO" id="GO:0005975">
    <property type="term" value="P:carbohydrate metabolic process"/>
    <property type="evidence" value="ECO:0007669"/>
    <property type="project" value="InterPro"/>
</dbReference>
<dbReference type="Proteomes" id="UP000207598">
    <property type="component" value="Unassembled WGS sequence"/>
</dbReference>
<comment type="similarity">
    <text evidence="2 10">Belongs to the disproportionating enzyme family.</text>
</comment>
<keyword evidence="5 10" id="KW-0328">Glycosyltransferase</keyword>
<dbReference type="NCBIfam" id="TIGR00217">
    <property type="entry name" value="malQ"/>
    <property type="match status" value="1"/>
</dbReference>
<evidence type="ECO:0000256" key="6">
    <source>
        <dbReference type="ARBA" id="ARBA00022679"/>
    </source>
</evidence>
<evidence type="ECO:0000256" key="7">
    <source>
        <dbReference type="ARBA" id="ARBA00023277"/>
    </source>
</evidence>
<evidence type="ECO:0000256" key="1">
    <source>
        <dbReference type="ARBA" id="ARBA00000439"/>
    </source>
</evidence>
<dbReference type="EMBL" id="FXYF01000001">
    <property type="protein sequence ID" value="SMX33870.1"/>
    <property type="molecule type" value="Genomic_DNA"/>
</dbReference>
<dbReference type="RefSeq" id="WP_094019414.1">
    <property type="nucleotide sequence ID" value="NZ_FXYF01000001.1"/>
</dbReference>
<dbReference type="Pfam" id="PF02446">
    <property type="entry name" value="Glyco_hydro_77"/>
    <property type="match status" value="1"/>
</dbReference>
<accession>A0A238JTA5</accession>
<dbReference type="PANTHER" id="PTHR32438">
    <property type="entry name" value="4-ALPHA-GLUCANOTRANSFERASE DPE1, CHLOROPLASTIC/AMYLOPLASTIC"/>
    <property type="match status" value="1"/>
</dbReference>
<dbReference type="OrthoDB" id="9763489at2"/>
<evidence type="ECO:0000256" key="2">
    <source>
        <dbReference type="ARBA" id="ARBA00005684"/>
    </source>
</evidence>
<evidence type="ECO:0000256" key="8">
    <source>
        <dbReference type="ARBA" id="ARBA00031423"/>
    </source>
</evidence>
<dbReference type="PANTHER" id="PTHR32438:SF5">
    <property type="entry name" value="4-ALPHA-GLUCANOTRANSFERASE DPE1, CHLOROPLASTIC_AMYLOPLASTIC"/>
    <property type="match status" value="1"/>
</dbReference>
<keyword evidence="7 10" id="KW-0119">Carbohydrate metabolism</keyword>
<dbReference type="GO" id="GO:0004134">
    <property type="term" value="F:4-alpha-glucanotransferase activity"/>
    <property type="evidence" value="ECO:0007669"/>
    <property type="project" value="UniProtKB-EC"/>
</dbReference>
<keyword evidence="12" id="KW-1185">Reference proteome</keyword>
<evidence type="ECO:0000256" key="5">
    <source>
        <dbReference type="ARBA" id="ARBA00022676"/>
    </source>
</evidence>
<dbReference type="InterPro" id="IPR017853">
    <property type="entry name" value="GH"/>
</dbReference>
<organism evidence="11 12">
    <name type="scientific">Maliponia aquimaris</name>
    <dbReference type="NCBI Taxonomy" id="1673631"/>
    <lineage>
        <taxon>Bacteria</taxon>
        <taxon>Pseudomonadati</taxon>
        <taxon>Pseudomonadota</taxon>
        <taxon>Alphaproteobacteria</taxon>
        <taxon>Rhodobacterales</taxon>
        <taxon>Paracoccaceae</taxon>
        <taxon>Maliponia</taxon>
    </lineage>
</organism>
<evidence type="ECO:0000313" key="11">
    <source>
        <dbReference type="EMBL" id="SMX33870.1"/>
    </source>
</evidence>